<reference evidence="1 2" key="1">
    <citation type="journal article" date="2013" name="ISME J.">
        <title>A metabolic model for members of the genus Tetrasphaera involved in enhanced biological phosphorus removal.</title>
        <authorList>
            <person name="Kristiansen R."/>
            <person name="Nguyen H.T.T."/>
            <person name="Saunders A.M."/>
            <person name="Nielsen J.L."/>
            <person name="Wimmer R."/>
            <person name="Le V.Q."/>
            <person name="McIlroy S.J."/>
            <person name="Petrovski S."/>
            <person name="Seviour R.J."/>
            <person name="Calteau A."/>
            <person name="Nielsen K.L."/>
            <person name="Nielsen P.H."/>
        </authorList>
    </citation>
    <scope>NUCLEOTIDE SEQUENCE [LARGE SCALE GENOMIC DNA]</scope>
    <source>
        <strain evidence="1 2">Ben110</strain>
    </source>
</reference>
<dbReference type="STRING" id="1193182.BN11_3250003"/>
<gene>
    <name evidence="1" type="ORF">BN11_3250003</name>
</gene>
<proteinExistence type="predicted"/>
<sequence length="56" mass="6288">MWELEPVDAAHTLVRHTYDWRDLTDEGHGQGPLDHERPSARLDRAIGRGGRGVRGA</sequence>
<protein>
    <submittedName>
        <fullName evidence="1">Uncharacterized protein</fullName>
    </submittedName>
</protein>
<evidence type="ECO:0000313" key="2">
    <source>
        <dbReference type="Proteomes" id="UP000035763"/>
    </source>
</evidence>
<evidence type="ECO:0000313" key="1">
    <source>
        <dbReference type="EMBL" id="CCH73782.1"/>
    </source>
</evidence>
<keyword evidence="2" id="KW-1185">Reference proteome</keyword>
<accession>W6JXE6</accession>
<dbReference type="EMBL" id="CAJA01000252">
    <property type="protein sequence ID" value="CCH73782.1"/>
    <property type="molecule type" value="Genomic_DNA"/>
</dbReference>
<dbReference type="AlphaFoldDB" id="W6JXE6"/>
<dbReference type="Proteomes" id="UP000035763">
    <property type="component" value="Unassembled WGS sequence"/>
</dbReference>
<comment type="caution">
    <text evidence="1">The sequence shown here is derived from an EMBL/GenBank/DDBJ whole genome shotgun (WGS) entry which is preliminary data.</text>
</comment>
<organism evidence="1 2">
    <name type="scientific">Nostocoides australiense Ben110</name>
    <dbReference type="NCBI Taxonomy" id="1193182"/>
    <lineage>
        <taxon>Bacteria</taxon>
        <taxon>Bacillati</taxon>
        <taxon>Actinomycetota</taxon>
        <taxon>Actinomycetes</taxon>
        <taxon>Micrococcales</taxon>
        <taxon>Intrasporangiaceae</taxon>
        <taxon>Nostocoides</taxon>
    </lineage>
</organism>
<name>W6JXE6_9MICO</name>